<dbReference type="Proteomes" id="UP000198318">
    <property type="component" value="Unassembled WGS sequence"/>
</dbReference>
<name>A0A239P2S0_9ACTN</name>
<keyword evidence="3" id="KW-1185">Reference proteome</keyword>
<dbReference type="AlphaFoldDB" id="A0A239P2S0"/>
<gene>
    <name evidence="2" type="ORF">SAMN05443665_105822</name>
</gene>
<reference evidence="2 3" key="1">
    <citation type="submission" date="2017-06" db="EMBL/GenBank/DDBJ databases">
        <authorList>
            <person name="Kim H.J."/>
            <person name="Triplett B.A."/>
        </authorList>
    </citation>
    <scope>NUCLEOTIDE SEQUENCE [LARGE SCALE GENOMIC DNA]</scope>
    <source>
        <strain evidence="2 3">DSM 44715</strain>
    </source>
</reference>
<feature type="chain" id="PRO_5039054032" evidence="1">
    <location>
        <begin position="20"/>
        <end position="141"/>
    </location>
</feature>
<keyword evidence="1" id="KW-0732">Signal</keyword>
<dbReference type="OrthoDB" id="3481350at2"/>
<evidence type="ECO:0000313" key="3">
    <source>
        <dbReference type="Proteomes" id="UP000198318"/>
    </source>
</evidence>
<feature type="signal peptide" evidence="1">
    <location>
        <begin position="1"/>
        <end position="19"/>
    </location>
</feature>
<evidence type="ECO:0000313" key="2">
    <source>
        <dbReference type="EMBL" id="SNT60629.1"/>
    </source>
</evidence>
<accession>A0A239P2S0</accession>
<evidence type="ECO:0000256" key="1">
    <source>
        <dbReference type="SAM" id="SignalP"/>
    </source>
</evidence>
<sequence length="141" mass="14846">MTRQGVLAVCAATAAAALALGGCGSGTEPAADDGPSEAATALAALPAVKRSDVRPLVGRWVGTAKDYFQFKVDGSGVWVRDGQTMWSGVVIPEGDGKFRFSWQGGDPQVASYWGLELEDRTTFVFSATNQKYKAVAKKGKE</sequence>
<dbReference type="RefSeq" id="WP_089330679.1">
    <property type="nucleotide sequence ID" value="NZ_FZOR01000058.1"/>
</dbReference>
<protein>
    <submittedName>
        <fullName evidence="2">Uncharacterized protein</fullName>
    </submittedName>
</protein>
<organism evidence="2 3">
    <name type="scientific">Actinomadura meyerae</name>
    <dbReference type="NCBI Taxonomy" id="240840"/>
    <lineage>
        <taxon>Bacteria</taxon>
        <taxon>Bacillati</taxon>
        <taxon>Actinomycetota</taxon>
        <taxon>Actinomycetes</taxon>
        <taxon>Streptosporangiales</taxon>
        <taxon>Thermomonosporaceae</taxon>
        <taxon>Actinomadura</taxon>
    </lineage>
</organism>
<dbReference type="EMBL" id="FZOR01000058">
    <property type="protein sequence ID" value="SNT60629.1"/>
    <property type="molecule type" value="Genomic_DNA"/>
</dbReference>
<proteinExistence type="predicted"/>
<dbReference type="PROSITE" id="PS51257">
    <property type="entry name" value="PROKAR_LIPOPROTEIN"/>
    <property type="match status" value="1"/>
</dbReference>